<dbReference type="InterPro" id="IPR005828">
    <property type="entry name" value="MFS_sugar_transport-like"/>
</dbReference>
<dbReference type="PANTHER" id="PTHR48021:SF25">
    <property type="entry name" value="SUGAR TRANSPORTER ERD6-LIKE 5"/>
    <property type="match status" value="1"/>
</dbReference>
<feature type="transmembrane region" description="Helical" evidence="9">
    <location>
        <begin position="450"/>
        <end position="469"/>
    </location>
</feature>
<feature type="transmembrane region" description="Helical" evidence="9">
    <location>
        <begin position="278"/>
        <end position="294"/>
    </location>
</feature>
<evidence type="ECO:0000313" key="11">
    <source>
        <dbReference type="EMBL" id="KAF2307147.1"/>
    </source>
</evidence>
<dbReference type="PROSITE" id="PS00216">
    <property type="entry name" value="SUGAR_TRANSPORT_1"/>
    <property type="match status" value="1"/>
</dbReference>
<organism evidence="11 12">
    <name type="scientific">Hevea brasiliensis</name>
    <name type="common">Para rubber tree</name>
    <name type="synonym">Siphonia brasiliensis</name>
    <dbReference type="NCBI Taxonomy" id="3981"/>
    <lineage>
        <taxon>Eukaryota</taxon>
        <taxon>Viridiplantae</taxon>
        <taxon>Streptophyta</taxon>
        <taxon>Embryophyta</taxon>
        <taxon>Tracheophyta</taxon>
        <taxon>Spermatophyta</taxon>
        <taxon>Magnoliopsida</taxon>
        <taxon>eudicotyledons</taxon>
        <taxon>Gunneridae</taxon>
        <taxon>Pentapetalae</taxon>
        <taxon>rosids</taxon>
        <taxon>fabids</taxon>
        <taxon>Malpighiales</taxon>
        <taxon>Euphorbiaceae</taxon>
        <taxon>Crotonoideae</taxon>
        <taxon>Micrandreae</taxon>
        <taxon>Hevea</taxon>
    </lineage>
</organism>
<feature type="transmembrane region" description="Helical" evidence="9">
    <location>
        <begin position="85"/>
        <end position="102"/>
    </location>
</feature>
<feature type="transmembrane region" description="Helical" evidence="9">
    <location>
        <begin position="45"/>
        <end position="65"/>
    </location>
</feature>
<dbReference type="InterPro" id="IPR050549">
    <property type="entry name" value="MFS_Trehalose_Transporter"/>
</dbReference>
<dbReference type="Proteomes" id="UP000467840">
    <property type="component" value="Chromosome 9"/>
</dbReference>
<comment type="caution">
    <text evidence="11">The sequence shown here is derived from an EMBL/GenBank/DDBJ whole genome shotgun (WGS) entry which is preliminary data.</text>
</comment>
<feature type="domain" description="Major facilitator superfamily (MFS) profile" evidence="10">
    <location>
        <begin position="49"/>
        <end position="599"/>
    </location>
</feature>
<comment type="similarity">
    <text evidence="3">Belongs to the major facilitator superfamily. Sugar transporter (TC 2.A.1.1) family.</text>
</comment>
<dbReference type="Pfam" id="PF00083">
    <property type="entry name" value="Sugar_tr"/>
    <property type="match status" value="1"/>
</dbReference>
<keyword evidence="6 9" id="KW-0812">Transmembrane</keyword>
<keyword evidence="5" id="KW-0762">Sugar transport</keyword>
<dbReference type="EMBL" id="JAAGAX010000008">
    <property type="protein sequence ID" value="KAF2307147.1"/>
    <property type="molecule type" value="Genomic_DNA"/>
</dbReference>
<dbReference type="Gene3D" id="1.20.1250.20">
    <property type="entry name" value="MFS general substrate transporter like domains"/>
    <property type="match status" value="1"/>
</dbReference>
<dbReference type="GO" id="GO:0005737">
    <property type="term" value="C:cytoplasm"/>
    <property type="evidence" value="ECO:0007669"/>
    <property type="project" value="UniProtKB-ARBA"/>
</dbReference>
<dbReference type="SUPFAM" id="SSF103473">
    <property type="entry name" value="MFS general substrate transporter"/>
    <property type="match status" value="1"/>
</dbReference>
<name>A0A6A6M2V8_HEVBR</name>
<dbReference type="GO" id="GO:0016020">
    <property type="term" value="C:membrane"/>
    <property type="evidence" value="ECO:0007669"/>
    <property type="project" value="UniProtKB-SubCell"/>
</dbReference>
<feature type="transmembrane region" description="Helical" evidence="9">
    <location>
        <begin position="400"/>
        <end position="420"/>
    </location>
</feature>
<comment type="subcellular location">
    <subcellularLocation>
        <location evidence="1">Membrane</location>
        <topology evidence="1">Multi-pass membrane protein</topology>
    </subcellularLocation>
</comment>
<dbReference type="PROSITE" id="PS50850">
    <property type="entry name" value="MFS"/>
    <property type="match status" value="1"/>
</dbReference>
<feature type="transmembrane region" description="Helical" evidence="9">
    <location>
        <begin position="345"/>
        <end position="366"/>
    </location>
</feature>
<evidence type="ECO:0000313" key="12">
    <source>
        <dbReference type="Proteomes" id="UP000467840"/>
    </source>
</evidence>
<feature type="transmembrane region" description="Helical" evidence="9">
    <location>
        <begin position="300"/>
        <end position="325"/>
    </location>
</feature>
<evidence type="ECO:0000256" key="9">
    <source>
        <dbReference type="SAM" id="Phobius"/>
    </source>
</evidence>
<accession>A0A6A6M2V8</accession>
<evidence type="ECO:0000256" key="4">
    <source>
        <dbReference type="ARBA" id="ARBA00022448"/>
    </source>
</evidence>
<proteinExistence type="inferred from homology"/>
<feature type="transmembrane region" description="Helical" evidence="9">
    <location>
        <begin position="173"/>
        <end position="191"/>
    </location>
</feature>
<keyword evidence="8 9" id="KW-0472">Membrane</keyword>
<gene>
    <name evidence="11" type="ORF">GH714_025117</name>
</gene>
<evidence type="ECO:0000256" key="3">
    <source>
        <dbReference type="ARBA" id="ARBA00010992"/>
    </source>
</evidence>
<feature type="transmembrane region" description="Helical" evidence="9">
    <location>
        <begin position="197"/>
        <end position="218"/>
    </location>
</feature>
<dbReference type="Pfam" id="PF05078">
    <property type="entry name" value="DUF679"/>
    <property type="match status" value="1"/>
</dbReference>
<dbReference type="InterPro" id="IPR044775">
    <property type="entry name" value="MFS_ERD6/Tret1-like"/>
</dbReference>
<keyword evidence="12" id="KW-1185">Reference proteome</keyword>
<evidence type="ECO:0000259" key="10">
    <source>
        <dbReference type="PROSITE" id="PS50850"/>
    </source>
</evidence>
<dbReference type="InterPro" id="IPR007770">
    <property type="entry name" value="DMP"/>
</dbReference>
<evidence type="ECO:0000256" key="8">
    <source>
        <dbReference type="ARBA" id="ARBA00023136"/>
    </source>
</evidence>
<sequence length="599" mass="64358">MGRESIEEGDISSPLLLKDRSQIRGRDDANVGGDGQNGGSSATTVVVISTLVAVSGSYVFGSAVGYSSPTQAGIMDDLGLSVAEYSLFGSIITIGAMIGSIMSGRIADYIGRRGAMGFSEIFCIIGWLAIAFSKASWWLDLGRLLVGYGIGLLAYVVPIYVAEITPKNIRGGFTTLHQLMICCGASVMYLIGAFVSWRILALIGTIPCLVQLLGLSFIPDSPRWLAKIGQWKDCEAALQRFRGENVDISDEAAEIRDYTKALQQHSEASIFELFKRKYAYSLIVGVGLMVLQQFGGVNGIAFYASSIFVSAGFSGSVGTIAMAVVQIPMTALGVVLMDISGRRPLLMISAAGTCLGCFLVALSFLSQGLHKWIEFSPFLALTGVLVCYHPESGASASGVLVFSTFIAVCGSYVFGASIAYSSPTESGIMDDLGLFGRGNGDFTNILHHRVAFNLTFSGSLFFLAVKLMFCQLKAKIDQGKESRAALRRLQGENVDISEEATDIQIPTNILGFCSRNMLRLLSSRVVILIASSTDVQDCFFLKAGANEKQLIINLPLGAGILSSFLFMIFPTKRRGIGYGDTTPLGPEIHDHRFQNRSDL</sequence>
<evidence type="ECO:0000256" key="7">
    <source>
        <dbReference type="ARBA" id="ARBA00022989"/>
    </source>
</evidence>
<evidence type="ECO:0000256" key="6">
    <source>
        <dbReference type="ARBA" id="ARBA00022692"/>
    </source>
</evidence>
<feature type="transmembrane region" description="Helical" evidence="9">
    <location>
        <begin position="550"/>
        <end position="569"/>
    </location>
</feature>
<dbReference type="AlphaFoldDB" id="A0A6A6M2V8"/>
<comment type="similarity">
    <text evidence="2">Belongs to the plant DMP1 protein family.</text>
</comment>
<evidence type="ECO:0000256" key="1">
    <source>
        <dbReference type="ARBA" id="ARBA00004141"/>
    </source>
</evidence>
<dbReference type="InterPro" id="IPR020846">
    <property type="entry name" value="MFS_dom"/>
</dbReference>
<reference evidence="11 12" key="1">
    <citation type="journal article" date="2020" name="Mol. Plant">
        <title>The Chromosome-Based Rubber Tree Genome Provides New Insights into Spurge Genome Evolution and Rubber Biosynthesis.</title>
        <authorList>
            <person name="Liu J."/>
            <person name="Shi C."/>
            <person name="Shi C.C."/>
            <person name="Li W."/>
            <person name="Zhang Q.J."/>
            <person name="Zhang Y."/>
            <person name="Li K."/>
            <person name="Lu H.F."/>
            <person name="Shi C."/>
            <person name="Zhu S.T."/>
            <person name="Xiao Z.Y."/>
            <person name="Nan H."/>
            <person name="Yue Y."/>
            <person name="Zhu X.G."/>
            <person name="Wu Y."/>
            <person name="Hong X.N."/>
            <person name="Fan G.Y."/>
            <person name="Tong Y."/>
            <person name="Zhang D."/>
            <person name="Mao C.L."/>
            <person name="Liu Y.L."/>
            <person name="Hao S.J."/>
            <person name="Liu W.Q."/>
            <person name="Lv M.Q."/>
            <person name="Zhang H.B."/>
            <person name="Liu Y."/>
            <person name="Hu-Tang G.R."/>
            <person name="Wang J.P."/>
            <person name="Wang J.H."/>
            <person name="Sun Y.H."/>
            <person name="Ni S.B."/>
            <person name="Chen W.B."/>
            <person name="Zhang X.C."/>
            <person name="Jiao Y.N."/>
            <person name="Eichler E.E."/>
            <person name="Li G.H."/>
            <person name="Liu X."/>
            <person name="Gao L.Z."/>
        </authorList>
    </citation>
    <scope>NUCLEOTIDE SEQUENCE [LARGE SCALE GENOMIC DNA]</scope>
    <source>
        <strain evidence="12">cv. GT1</strain>
        <tissue evidence="11">Leaf</tissue>
    </source>
</reference>
<dbReference type="InterPro" id="IPR003663">
    <property type="entry name" value="Sugar/inositol_transpt"/>
</dbReference>
<dbReference type="InterPro" id="IPR036259">
    <property type="entry name" value="MFS_trans_sf"/>
</dbReference>
<dbReference type="CDD" id="cd17358">
    <property type="entry name" value="MFS_GLUT6_8_Class3_like"/>
    <property type="match status" value="1"/>
</dbReference>
<dbReference type="GO" id="GO:0051119">
    <property type="term" value="F:sugar transmembrane transporter activity"/>
    <property type="evidence" value="ECO:0007669"/>
    <property type="project" value="InterPro"/>
</dbReference>
<keyword evidence="4" id="KW-0813">Transport</keyword>
<protein>
    <recommendedName>
        <fullName evidence="10">Major facilitator superfamily (MFS) profile domain-containing protein</fullName>
    </recommendedName>
</protein>
<dbReference type="InterPro" id="IPR005829">
    <property type="entry name" value="Sugar_transporter_CS"/>
</dbReference>
<feature type="transmembrane region" description="Helical" evidence="9">
    <location>
        <begin position="114"/>
        <end position="132"/>
    </location>
</feature>
<dbReference type="PRINTS" id="PR00171">
    <property type="entry name" value="SUGRTRNSPORT"/>
</dbReference>
<evidence type="ECO:0000256" key="2">
    <source>
        <dbReference type="ARBA" id="ARBA00008707"/>
    </source>
</evidence>
<feature type="transmembrane region" description="Helical" evidence="9">
    <location>
        <begin position="144"/>
        <end position="161"/>
    </location>
</feature>
<dbReference type="PANTHER" id="PTHR48021">
    <property type="match status" value="1"/>
</dbReference>
<keyword evidence="7 9" id="KW-1133">Transmembrane helix</keyword>
<feature type="transmembrane region" description="Helical" evidence="9">
    <location>
        <begin position="372"/>
        <end position="388"/>
    </location>
</feature>
<evidence type="ECO:0000256" key="5">
    <source>
        <dbReference type="ARBA" id="ARBA00022597"/>
    </source>
</evidence>